<dbReference type="GeneTree" id="ENSGT00390000016392"/>
<evidence type="ECO:0000256" key="1">
    <source>
        <dbReference type="SAM" id="MobiDB-lite"/>
    </source>
</evidence>
<dbReference type="Proteomes" id="UP000028761">
    <property type="component" value="Chromosome 1"/>
</dbReference>
<organism evidence="2 3">
    <name type="scientific">Papio anubis</name>
    <name type="common">Olive baboon</name>
    <dbReference type="NCBI Taxonomy" id="9555"/>
    <lineage>
        <taxon>Eukaryota</taxon>
        <taxon>Metazoa</taxon>
        <taxon>Chordata</taxon>
        <taxon>Craniata</taxon>
        <taxon>Vertebrata</taxon>
        <taxon>Euteleostomi</taxon>
        <taxon>Mammalia</taxon>
        <taxon>Eutheria</taxon>
        <taxon>Euarchontoglires</taxon>
        <taxon>Primates</taxon>
        <taxon>Haplorrhini</taxon>
        <taxon>Catarrhini</taxon>
        <taxon>Cercopithecidae</taxon>
        <taxon>Cercopithecinae</taxon>
        <taxon>Papio</taxon>
    </lineage>
</organism>
<reference evidence="2 3" key="1">
    <citation type="submission" date="2012-03" db="EMBL/GenBank/DDBJ databases">
        <title>Whole Genome Assembly of Papio anubis.</title>
        <authorList>
            <person name="Liu Y.L."/>
            <person name="Abraham K.A."/>
            <person name="Akbar H.A."/>
            <person name="Ali S.A."/>
            <person name="Anosike U.A."/>
            <person name="Aqrawi P.A."/>
            <person name="Arias F.A."/>
            <person name="Attaway T.A."/>
            <person name="Awwad R.A."/>
            <person name="Babu C.B."/>
            <person name="Bandaranaike D.B."/>
            <person name="Battles P.B."/>
            <person name="Bell A.B."/>
            <person name="Beltran B.B."/>
            <person name="Berhane-Mersha D.B."/>
            <person name="Bess C.B."/>
            <person name="Bickham C.B."/>
            <person name="Bolden T.B."/>
            <person name="Carter K.C."/>
            <person name="Chau D.C."/>
            <person name="Chavez A.C."/>
            <person name="Clerc-Blankenburg K.C."/>
            <person name="Coyle M.C."/>
            <person name="Dao M.D."/>
            <person name="Davila M.L.D."/>
            <person name="Davy-Carroll L.D."/>
            <person name="Denson S.D."/>
            <person name="Dinh H.D."/>
            <person name="Fernandez S.F."/>
            <person name="Fernando P.F."/>
            <person name="Forbes L.F."/>
            <person name="Francis C.F."/>
            <person name="Francisco L.F."/>
            <person name="Fu Q.F."/>
            <person name="Garcia-Iii R.G."/>
            <person name="Garrett T.G."/>
            <person name="Gross S.G."/>
            <person name="Gubbala S.G."/>
            <person name="Hirani K.H."/>
            <person name="Hogues M.H."/>
            <person name="Hollins B.H."/>
            <person name="Jackson L.J."/>
            <person name="Javaid M.J."/>
            <person name="Jhangiani S.J."/>
            <person name="Johnson A.J."/>
            <person name="Johnson B.J."/>
            <person name="Jones J.J."/>
            <person name="Joshi V.J."/>
            <person name="Kalu J.K."/>
            <person name="Khan N.K."/>
            <person name="Korchina V.K."/>
            <person name="Kovar C.K."/>
            <person name="Lago L.L."/>
            <person name="Lara F.L."/>
            <person name="Le T.-K.L."/>
            <person name="Lee S.L."/>
            <person name="Legall-Iii F.L."/>
            <person name="Lemon S.L."/>
            <person name="Liu J.L."/>
            <person name="Liu Y.-S.L."/>
            <person name="Liyanage D.L."/>
            <person name="Lopez J.L."/>
            <person name="Lorensuhewa L.L."/>
            <person name="Mata R.M."/>
            <person name="Mathew T.M."/>
            <person name="Mercado C.M."/>
            <person name="Mercado I.M."/>
            <person name="Morales K.M."/>
            <person name="Morgan M.M."/>
            <person name="Munidasa M.M."/>
            <person name="Ngo D.N."/>
            <person name="Nguyen L.N."/>
            <person name="Nguyen T.N."/>
            <person name="Nguyen N.N."/>
            <person name="Obregon M.O."/>
            <person name="Okwuonu G.O."/>
            <person name="Ongeri F.O."/>
            <person name="Onwere C.O."/>
            <person name="Osifeso I.O."/>
            <person name="Parra A.P."/>
            <person name="Patil S.P."/>
            <person name="Perez A.P."/>
            <person name="Perez Y.P."/>
            <person name="Pham C.P."/>
            <person name="Pu L.-L.P."/>
            <person name="Puazo M.P."/>
            <person name="Quiroz J.Q."/>
            <person name="Rouhana J.R."/>
            <person name="Ruiz M.R."/>
            <person name="Ruiz S.-J.R."/>
            <person name="Saada N.S."/>
            <person name="Santibanez J.S."/>
            <person name="Scheel M.S."/>
            <person name="Schneider B.S."/>
            <person name="Simmons D.S."/>
            <person name="Sisson I.S."/>
            <person name="Tang L.-Y.T."/>
            <person name="Thornton R.T."/>
            <person name="Tisius J.T."/>
            <person name="Toledanes G.T."/>
            <person name="Trejos Z.T."/>
            <person name="Usmani K.U."/>
            <person name="Varghese R.V."/>
            <person name="Vattathil S.V."/>
            <person name="Vee V.V."/>
            <person name="Walker D.W."/>
            <person name="Weissenberger G.W."/>
            <person name="White C.W."/>
            <person name="Williams A.W."/>
            <person name="Woodworth J.W."/>
            <person name="Wright R.W."/>
            <person name="Zhu Y.Z."/>
            <person name="Han Y.H."/>
            <person name="Newsham I.N."/>
            <person name="Nazareth L.N."/>
            <person name="Worley K.W."/>
            <person name="Muzny D.M."/>
            <person name="Rogers J.R."/>
            <person name="Gibbs R.G."/>
        </authorList>
    </citation>
    <scope>NUCLEOTIDE SEQUENCE [LARGE SCALE GENOMIC DNA]</scope>
</reference>
<proteinExistence type="predicted"/>
<sequence>KALCCWEADQKAGQWVILTFIFPLLPTFSSYVSHCLDIRICLKETYFPCGQSRDPDAEENLEPTGRVLKQCGPLWEEGGSGARIFGNQGLNEGSTENNKARASPSEENKANKNQLAKVTNKQRREQQRLEKKKRQEERHRHKALESRGSHRDNNRSEAEANTQVTLVKTFAALNI</sequence>
<feature type="compositionally biased region" description="Polar residues" evidence="1">
    <location>
        <begin position="88"/>
        <end position="97"/>
    </location>
</feature>
<keyword evidence="3" id="KW-1185">Reference proteome</keyword>
<feature type="compositionally biased region" description="Basic and acidic residues" evidence="1">
    <location>
        <begin position="122"/>
        <end position="158"/>
    </location>
</feature>
<reference evidence="2" key="3">
    <citation type="submission" date="2025-09" db="UniProtKB">
        <authorList>
            <consortium name="Ensembl"/>
        </authorList>
    </citation>
    <scope>IDENTIFICATION</scope>
</reference>
<reference evidence="2" key="2">
    <citation type="submission" date="2025-08" db="UniProtKB">
        <authorList>
            <consortium name="Ensembl"/>
        </authorList>
    </citation>
    <scope>IDENTIFICATION</scope>
</reference>
<dbReference type="AlphaFoldDB" id="A0A8I5NZ95"/>
<protein>
    <submittedName>
        <fullName evidence="2">Uncharacterized protein</fullName>
    </submittedName>
</protein>
<evidence type="ECO:0000313" key="3">
    <source>
        <dbReference type="Proteomes" id="UP000028761"/>
    </source>
</evidence>
<name>A0A8I5NZ95_PAPAN</name>
<dbReference type="Ensembl" id="ENSPANT00000070485.1">
    <property type="protein sequence ID" value="ENSPANP00000060418.1"/>
    <property type="gene ID" value="ENSPANG00000046891.1"/>
</dbReference>
<feature type="region of interest" description="Disordered" evidence="1">
    <location>
        <begin position="79"/>
        <end position="160"/>
    </location>
</feature>
<evidence type="ECO:0000313" key="2">
    <source>
        <dbReference type="Ensembl" id="ENSPANP00000060418.1"/>
    </source>
</evidence>
<accession>A0A8I5NZ95</accession>